<name>A0A7W3JGF5_9MICO</name>
<gene>
    <name evidence="5" type="primary">plsC</name>
    <name evidence="6" type="ORF">FB463_000599</name>
    <name evidence="5" type="ORF">FFA01_02210</name>
</gene>
<dbReference type="AlphaFoldDB" id="A0A7W3JGF5"/>
<feature type="domain" description="Phospholipid/glycerol acyltransferase" evidence="4">
    <location>
        <begin position="58"/>
        <end position="177"/>
    </location>
</feature>
<dbReference type="SUPFAM" id="SSF69593">
    <property type="entry name" value="Glycerol-3-phosphate (1)-acyltransferase"/>
    <property type="match status" value="1"/>
</dbReference>
<evidence type="ECO:0000259" key="4">
    <source>
        <dbReference type="SMART" id="SM00563"/>
    </source>
</evidence>
<dbReference type="Proteomes" id="UP000321154">
    <property type="component" value="Unassembled WGS sequence"/>
</dbReference>
<reference evidence="5 7" key="1">
    <citation type="submission" date="2019-07" db="EMBL/GenBank/DDBJ databases">
        <title>Whole genome shotgun sequence of Frigoribacterium faeni NBRC 103066.</title>
        <authorList>
            <person name="Hosoyama A."/>
            <person name="Uohara A."/>
            <person name="Ohji S."/>
            <person name="Ichikawa N."/>
        </authorList>
    </citation>
    <scope>NUCLEOTIDE SEQUENCE [LARGE SCALE GENOMIC DNA]</scope>
    <source>
        <strain evidence="5 7">NBRC 103066</strain>
    </source>
</reference>
<dbReference type="Proteomes" id="UP000522688">
    <property type="component" value="Unassembled WGS sequence"/>
</dbReference>
<accession>A0A7W3JGF5</accession>
<evidence type="ECO:0000313" key="8">
    <source>
        <dbReference type="Proteomes" id="UP000522688"/>
    </source>
</evidence>
<organism evidence="6 8">
    <name type="scientific">Frigoribacterium faeni</name>
    <dbReference type="NCBI Taxonomy" id="145483"/>
    <lineage>
        <taxon>Bacteria</taxon>
        <taxon>Bacillati</taxon>
        <taxon>Actinomycetota</taxon>
        <taxon>Actinomycetes</taxon>
        <taxon>Micrococcales</taxon>
        <taxon>Microbacteriaceae</taxon>
        <taxon>Frigoribacterium</taxon>
    </lineage>
</organism>
<proteinExistence type="predicted"/>
<feature type="region of interest" description="Disordered" evidence="3">
    <location>
        <begin position="241"/>
        <end position="261"/>
    </location>
</feature>
<dbReference type="PANTHER" id="PTHR10434:SF55">
    <property type="entry name" value="POSSIBLE ACYLTRANSFERASE"/>
    <property type="match status" value="1"/>
</dbReference>
<protein>
    <submittedName>
        <fullName evidence="6">1-acyl-sn-glycerol-3-phosphate acyltransferase</fullName>
    </submittedName>
</protein>
<dbReference type="RefSeq" id="WP_244289631.1">
    <property type="nucleotide sequence ID" value="NZ_BAAAHR010000002.1"/>
</dbReference>
<dbReference type="EMBL" id="BJUV01000001">
    <property type="protein sequence ID" value="GEK81912.1"/>
    <property type="molecule type" value="Genomic_DNA"/>
</dbReference>
<dbReference type="InterPro" id="IPR002123">
    <property type="entry name" value="Plipid/glycerol_acylTrfase"/>
</dbReference>
<evidence type="ECO:0000256" key="3">
    <source>
        <dbReference type="SAM" id="MobiDB-lite"/>
    </source>
</evidence>
<evidence type="ECO:0000313" key="6">
    <source>
        <dbReference type="EMBL" id="MBA8812375.1"/>
    </source>
</evidence>
<keyword evidence="7" id="KW-1185">Reference proteome</keyword>
<evidence type="ECO:0000313" key="7">
    <source>
        <dbReference type="Proteomes" id="UP000321154"/>
    </source>
</evidence>
<sequence length="261" mass="28355">MAPEHDPDAPVVPVAARGRRKEKGAFFRTLATPAAPLFDLMATIDIVDGHKLPAHGSFVVTPNHYTNIDPVVVGRVLWALGRVPRFLAKASLFRVPVFGRMMHAMGHIPVERAGRTHDNDPLAAGRALAATGGGVIVYPEGTLTRDPDLWPMKGKSGAVRLALAADVPLIPMAHWGSQQLMGRYSSKLRPFPRKRITVVIGDPVDLSAYRGRALDQASITAATALVMQSITELVERLRGEEAPAERWNPAANDQKETGRFE</sequence>
<comment type="caution">
    <text evidence="6">The sequence shown here is derived from an EMBL/GenBank/DDBJ whole genome shotgun (WGS) entry which is preliminary data.</text>
</comment>
<dbReference type="PANTHER" id="PTHR10434">
    <property type="entry name" value="1-ACYL-SN-GLYCEROL-3-PHOSPHATE ACYLTRANSFERASE"/>
    <property type="match status" value="1"/>
</dbReference>
<dbReference type="GO" id="GO:0006654">
    <property type="term" value="P:phosphatidic acid biosynthetic process"/>
    <property type="evidence" value="ECO:0007669"/>
    <property type="project" value="TreeGrafter"/>
</dbReference>
<dbReference type="Pfam" id="PF01553">
    <property type="entry name" value="Acyltransferase"/>
    <property type="match status" value="1"/>
</dbReference>
<dbReference type="GO" id="GO:0005886">
    <property type="term" value="C:plasma membrane"/>
    <property type="evidence" value="ECO:0007669"/>
    <property type="project" value="TreeGrafter"/>
</dbReference>
<evidence type="ECO:0000256" key="1">
    <source>
        <dbReference type="ARBA" id="ARBA00022679"/>
    </source>
</evidence>
<evidence type="ECO:0000313" key="5">
    <source>
        <dbReference type="EMBL" id="GEK81912.1"/>
    </source>
</evidence>
<dbReference type="GO" id="GO:0003841">
    <property type="term" value="F:1-acylglycerol-3-phosphate O-acyltransferase activity"/>
    <property type="evidence" value="ECO:0007669"/>
    <property type="project" value="TreeGrafter"/>
</dbReference>
<evidence type="ECO:0000256" key="2">
    <source>
        <dbReference type="ARBA" id="ARBA00023315"/>
    </source>
</evidence>
<keyword evidence="1 6" id="KW-0808">Transferase</keyword>
<dbReference type="EMBL" id="JACGWW010000001">
    <property type="protein sequence ID" value="MBA8812375.1"/>
    <property type="molecule type" value="Genomic_DNA"/>
</dbReference>
<keyword evidence="2 6" id="KW-0012">Acyltransferase</keyword>
<dbReference type="CDD" id="cd07989">
    <property type="entry name" value="LPLAT_AGPAT-like"/>
    <property type="match status" value="1"/>
</dbReference>
<dbReference type="SMART" id="SM00563">
    <property type="entry name" value="PlsC"/>
    <property type="match status" value="1"/>
</dbReference>
<reference evidence="6 8" key="2">
    <citation type="submission" date="2020-07" db="EMBL/GenBank/DDBJ databases">
        <title>Sequencing the genomes of 1000 actinobacteria strains.</title>
        <authorList>
            <person name="Klenk H.-P."/>
        </authorList>
    </citation>
    <scope>NUCLEOTIDE SEQUENCE [LARGE SCALE GENOMIC DNA]</scope>
    <source>
        <strain evidence="6 8">DSM 10309</strain>
    </source>
</reference>